<name>A0ABS3W8V8_9BACL</name>
<evidence type="ECO:0000256" key="1">
    <source>
        <dbReference type="SAM" id="MobiDB-lite"/>
    </source>
</evidence>
<accession>A0ABS3W8V8</accession>
<evidence type="ECO:0000313" key="2">
    <source>
        <dbReference type="EMBL" id="MBO7744757.1"/>
    </source>
</evidence>
<feature type="compositionally biased region" description="Polar residues" evidence="1">
    <location>
        <begin position="107"/>
        <end position="117"/>
    </location>
</feature>
<comment type="caution">
    <text evidence="2">The sequence shown here is derived from an EMBL/GenBank/DDBJ whole genome shotgun (WGS) entry which is preliminary data.</text>
</comment>
<reference evidence="2 3" key="1">
    <citation type="submission" date="2021-03" db="EMBL/GenBank/DDBJ databases">
        <title>Paenibacillus artemisicola MWE-103 whole genome sequence.</title>
        <authorList>
            <person name="Ham Y.J."/>
        </authorList>
    </citation>
    <scope>NUCLEOTIDE SEQUENCE [LARGE SCALE GENOMIC DNA]</scope>
    <source>
        <strain evidence="2 3">MWE-103</strain>
    </source>
</reference>
<dbReference type="Proteomes" id="UP000670947">
    <property type="component" value="Unassembled WGS sequence"/>
</dbReference>
<dbReference type="EMBL" id="JAGGDJ010000005">
    <property type="protein sequence ID" value="MBO7744757.1"/>
    <property type="molecule type" value="Genomic_DNA"/>
</dbReference>
<dbReference type="RefSeq" id="WP_208847686.1">
    <property type="nucleotide sequence ID" value="NZ_JAGGDJ010000005.1"/>
</dbReference>
<gene>
    <name evidence="2" type="ORF">I8J29_11150</name>
</gene>
<sequence>MDRDRLEREARIALIGALSRSQTAVARILESVGDMTRHDPAMAMSIRRNLKSLAVMQRTLSEMVRAMERRPARPASGRSAAKPWLTRGAALPGGAGEPPKRKGGNRSGRTSRQNETAHSGGEETREQRGAAAERQSDQVPRGLGRGQRQR</sequence>
<keyword evidence="3" id="KW-1185">Reference proteome</keyword>
<evidence type="ECO:0000313" key="3">
    <source>
        <dbReference type="Proteomes" id="UP000670947"/>
    </source>
</evidence>
<protein>
    <submittedName>
        <fullName evidence="2">Uncharacterized protein</fullName>
    </submittedName>
</protein>
<proteinExistence type="predicted"/>
<feature type="region of interest" description="Disordered" evidence="1">
    <location>
        <begin position="64"/>
        <end position="150"/>
    </location>
</feature>
<organism evidence="2 3">
    <name type="scientific">Paenibacillus artemisiicola</name>
    <dbReference type="NCBI Taxonomy" id="1172618"/>
    <lineage>
        <taxon>Bacteria</taxon>
        <taxon>Bacillati</taxon>
        <taxon>Bacillota</taxon>
        <taxon>Bacilli</taxon>
        <taxon>Bacillales</taxon>
        <taxon>Paenibacillaceae</taxon>
        <taxon>Paenibacillus</taxon>
    </lineage>
</organism>